<dbReference type="EMBL" id="RJJT01000001">
    <property type="protein sequence ID" value="RSB86708.1"/>
    <property type="molecule type" value="Genomic_DNA"/>
</dbReference>
<reference evidence="5 8" key="2">
    <citation type="submission" date="2020-08" db="EMBL/GenBank/DDBJ databases">
        <title>Genomic Encyclopedia of Type Strains, Phase III (KMG-III): the genomes of soil and plant-associated and newly described type strains.</title>
        <authorList>
            <person name="Whitman W."/>
        </authorList>
    </citation>
    <scope>NUCLEOTIDE SEQUENCE [LARGE SCALE GENOMIC DNA]</scope>
    <source>
        <strain evidence="5 8">CECT 4113</strain>
    </source>
</reference>
<dbReference type="InterPro" id="IPR018062">
    <property type="entry name" value="HTH_AraC-typ_CS"/>
</dbReference>
<dbReference type="Proteomes" id="UP000277279">
    <property type="component" value="Unassembled WGS sequence"/>
</dbReference>
<dbReference type="AlphaFoldDB" id="A0A427N9B6"/>
<dbReference type="PANTHER" id="PTHR46796">
    <property type="entry name" value="HTH-TYPE TRANSCRIPTIONAL ACTIVATOR RHAS-RELATED"/>
    <property type="match status" value="1"/>
</dbReference>
<protein>
    <submittedName>
        <fullName evidence="6">AraC family transcriptional regulator</fullName>
    </submittedName>
    <submittedName>
        <fullName evidence="5">AraC-like DNA-binding protein</fullName>
    </submittedName>
</protein>
<evidence type="ECO:0000313" key="7">
    <source>
        <dbReference type="Proteomes" id="UP000277279"/>
    </source>
</evidence>
<dbReference type="PROSITE" id="PS01124">
    <property type="entry name" value="HTH_ARAC_FAMILY_2"/>
    <property type="match status" value="1"/>
</dbReference>
<dbReference type="Pfam" id="PF14525">
    <property type="entry name" value="AraC_binding_2"/>
    <property type="match status" value="1"/>
</dbReference>
<proteinExistence type="predicted"/>
<organism evidence="6 7">
    <name type="scientific">Rhizobium pisi</name>
    <dbReference type="NCBI Taxonomy" id="574561"/>
    <lineage>
        <taxon>Bacteria</taxon>
        <taxon>Pseudomonadati</taxon>
        <taxon>Pseudomonadota</taxon>
        <taxon>Alphaproteobacteria</taxon>
        <taxon>Hyphomicrobiales</taxon>
        <taxon>Rhizobiaceae</taxon>
        <taxon>Rhizobium/Agrobacterium group</taxon>
        <taxon>Rhizobium</taxon>
    </lineage>
</organism>
<dbReference type="Pfam" id="PF12833">
    <property type="entry name" value="HTH_18"/>
    <property type="match status" value="1"/>
</dbReference>
<evidence type="ECO:0000259" key="4">
    <source>
        <dbReference type="PROSITE" id="PS01124"/>
    </source>
</evidence>
<sequence>MVWLRSQSSARTRERDYGFAPTHEGDNFESMVQAFTAGYGPFGAKPLGDDRAFAWAADLRTSGTLTAVHSVFQSSWKVQTLDETPQHLAFYIPQRGSVQVTVGKRTVEGVAGRILMVNNHEVGDRLVQGDPHCSDALCLDWKVVRRTLFSLLETPTLESLDLEPVVDLATPSGRLIGNLAQTIVQGMRNCGPLLSSPLAVSTMSETLADLVIRFAQHRLSCHFQKTKVSAVAPWHVRRAIDYMHANIAEPFTMSMVADEVGISLRALQTGFKTFRGTSPGAYLRTIRLKAVHDQLRDPFNQQTLRDICTTWGFFHAGRFSAIYRSAFGESPRDTRLRASFSSAVTAHALSASM</sequence>
<feature type="domain" description="HTH araC/xylS-type" evidence="4">
    <location>
        <begin position="237"/>
        <end position="337"/>
    </location>
</feature>
<keyword evidence="1" id="KW-0805">Transcription regulation</keyword>
<dbReference type="InterPro" id="IPR050204">
    <property type="entry name" value="AraC_XylS_family_regulators"/>
</dbReference>
<keyword evidence="3" id="KW-0804">Transcription</keyword>
<evidence type="ECO:0000313" key="5">
    <source>
        <dbReference type="EMBL" id="MBB3132421.1"/>
    </source>
</evidence>
<dbReference type="Proteomes" id="UP000518315">
    <property type="component" value="Unassembled WGS sequence"/>
</dbReference>
<gene>
    <name evidence="6" type="ORF">EFD55_02040</name>
    <name evidence="5" type="ORF">FHS26_000116</name>
</gene>
<keyword evidence="2 5" id="KW-0238">DNA-binding</keyword>
<comment type="caution">
    <text evidence="6">The sequence shown here is derived from an EMBL/GenBank/DDBJ whole genome shotgun (WGS) entry which is preliminary data.</text>
</comment>
<dbReference type="RefSeq" id="WP_125842471.1">
    <property type="nucleotide sequence ID" value="NZ_JACHXH010000001.1"/>
</dbReference>
<reference evidence="6 7" key="1">
    <citation type="submission" date="2018-11" db="EMBL/GenBank/DDBJ databases">
        <authorList>
            <person name="Huo Y."/>
        </authorList>
    </citation>
    <scope>NUCLEOTIDE SEQUENCE [LARGE SCALE GENOMIC DNA]</scope>
    <source>
        <strain evidence="6 7">DSM 30132</strain>
    </source>
</reference>
<dbReference type="SMART" id="SM00342">
    <property type="entry name" value="HTH_ARAC"/>
    <property type="match status" value="1"/>
</dbReference>
<dbReference type="SUPFAM" id="SSF46689">
    <property type="entry name" value="Homeodomain-like"/>
    <property type="match status" value="1"/>
</dbReference>
<evidence type="ECO:0000256" key="1">
    <source>
        <dbReference type="ARBA" id="ARBA00023015"/>
    </source>
</evidence>
<dbReference type="Gene3D" id="1.10.10.60">
    <property type="entry name" value="Homeodomain-like"/>
    <property type="match status" value="1"/>
</dbReference>
<evidence type="ECO:0000256" key="2">
    <source>
        <dbReference type="ARBA" id="ARBA00023125"/>
    </source>
</evidence>
<dbReference type="InterPro" id="IPR018060">
    <property type="entry name" value="HTH_AraC"/>
</dbReference>
<keyword evidence="8" id="KW-1185">Reference proteome</keyword>
<dbReference type="InterPro" id="IPR035418">
    <property type="entry name" value="AraC-bd_2"/>
</dbReference>
<dbReference type="GO" id="GO:0003700">
    <property type="term" value="F:DNA-binding transcription factor activity"/>
    <property type="evidence" value="ECO:0007669"/>
    <property type="project" value="InterPro"/>
</dbReference>
<evidence type="ECO:0000313" key="8">
    <source>
        <dbReference type="Proteomes" id="UP000518315"/>
    </source>
</evidence>
<dbReference type="PROSITE" id="PS00041">
    <property type="entry name" value="HTH_ARAC_FAMILY_1"/>
    <property type="match status" value="1"/>
</dbReference>
<dbReference type="GO" id="GO:0043565">
    <property type="term" value="F:sequence-specific DNA binding"/>
    <property type="evidence" value="ECO:0007669"/>
    <property type="project" value="InterPro"/>
</dbReference>
<dbReference type="InterPro" id="IPR009057">
    <property type="entry name" value="Homeodomain-like_sf"/>
</dbReference>
<accession>A0A427N9B6</accession>
<dbReference type="EMBL" id="JACHXH010000001">
    <property type="protein sequence ID" value="MBB3132421.1"/>
    <property type="molecule type" value="Genomic_DNA"/>
</dbReference>
<dbReference type="OrthoDB" id="7285481at2"/>
<evidence type="ECO:0000256" key="3">
    <source>
        <dbReference type="ARBA" id="ARBA00023163"/>
    </source>
</evidence>
<name>A0A427N9B6_9HYPH</name>
<evidence type="ECO:0000313" key="6">
    <source>
        <dbReference type="EMBL" id="RSB86708.1"/>
    </source>
</evidence>
<dbReference type="PANTHER" id="PTHR46796:SF12">
    <property type="entry name" value="HTH-TYPE DNA-BINDING TRANSCRIPTIONAL ACTIVATOR EUTR"/>
    <property type="match status" value="1"/>
</dbReference>